<comment type="catalytic activity">
    <reaction evidence="18 19">
        <text>alpha-ribazole 5'-phosphate + adenosylcob(III)inamide-GDP = adenosylcob(III)alamin 5'-phosphate + GMP + H(+)</text>
        <dbReference type="Rhea" id="RHEA:23560"/>
        <dbReference type="ChEBI" id="CHEBI:15378"/>
        <dbReference type="ChEBI" id="CHEBI:57918"/>
        <dbReference type="ChEBI" id="CHEBI:58115"/>
        <dbReference type="ChEBI" id="CHEBI:60487"/>
        <dbReference type="ChEBI" id="CHEBI:60493"/>
        <dbReference type="EC" id="2.7.8.26"/>
    </reaction>
</comment>
<evidence type="ECO:0000256" key="7">
    <source>
        <dbReference type="ARBA" id="ARBA00022475"/>
    </source>
</evidence>
<comment type="similarity">
    <text evidence="4 19">Belongs to the CobS family.</text>
</comment>
<keyword evidence="9 19" id="KW-0808">Transferase</keyword>
<proteinExistence type="inferred from homology"/>
<dbReference type="InterPro" id="IPR003805">
    <property type="entry name" value="CobS"/>
</dbReference>
<keyword evidence="10 19" id="KW-0812">Transmembrane</keyword>
<dbReference type="PANTHER" id="PTHR34148:SF1">
    <property type="entry name" value="ADENOSYLCOBINAMIDE-GDP RIBAZOLETRANSFERASE"/>
    <property type="match status" value="1"/>
</dbReference>
<keyword evidence="8 19" id="KW-0169">Cobalamin biosynthesis</keyword>
<feature type="transmembrane region" description="Helical" evidence="19">
    <location>
        <begin position="106"/>
        <end position="126"/>
    </location>
</feature>
<evidence type="ECO:0000256" key="3">
    <source>
        <dbReference type="ARBA" id="ARBA00004663"/>
    </source>
</evidence>
<comment type="pathway">
    <text evidence="3 19">Cofactor biosynthesis; adenosylcobalamin biosynthesis; adenosylcobalamin from cob(II)yrinate a,c-diamide: step 7/7.</text>
</comment>
<evidence type="ECO:0000256" key="17">
    <source>
        <dbReference type="ARBA" id="ARBA00048623"/>
    </source>
</evidence>
<evidence type="ECO:0000256" key="14">
    <source>
        <dbReference type="ARBA" id="ARBA00025228"/>
    </source>
</evidence>
<dbReference type="GO" id="GO:0009236">
    <property type="term" value="P:cobalamin biosynthetic process"/>
    <property type="evidence" value="ECO:0007669"/>
    <property type="project" value="UniProtKB-UniRule"/>
</dbReference>
<dbReference type="HAMAP" id="MF_00719">
    <property type="entry name" value="CobS"/>
    <property type="match status" value="1"/>
</dbReference>
<comment type="catalytic activity">
    <reaction evidence="17 19">
        <text>alpha-ribazole + adenosylcob(III)inamide-GDP = adenosylcob(III)alamin + GMP + H(+)</text>
        <dbReference type="Rhea" id="RHEA:16049"/>
        <dbReference type="ChEBI" id="CHEBI:10329"/>
        <dbReference type="ChEBI" id="CHEBI:15378"/>
        <dbReference type="ChEBI" id="CHEBI:18408"/>
        <dbReference type="ChEBI" id="CHEBI:58115"/>
        <dbReference type="ChEBI" id="CHEBI:60487"/>
        <dbReference type="EC" id="2.7.8.26"/>
    </reaction>
</comment>
<keyword evidence="21" id="KW-1185">Reference proteome</keyword>
<evidence type="ECO:0000256" key="8">
    <source>
        <dbReference type="ARBA" id="ARBA00022573"/>
    </source>
</evidence>
<comment type="caution">
    <text evidence="20">The sequence shown here is derived from an EMBL/GenBank/DDBJ whole genome shotgun (WGS) entry which is preliminary data.</text>
</comment>
<protein>
    <recommendedName>
        <fullName evidence="6 19">Adenosylcobinamide-GDP ribazoletransferase</fullName>
        <ecNumber evidence="5 19">2.7.8.26</ecNumber>
    </recommendedName>
    <alternativeName>
        <fullName evidence="16 19">Cobalamin synthase</fullName>
    </alternativeName>
    <alternativeName>
        <fullName evidence="15 19">Cobalamin-5'-phosphate synthase</fullName>
    </alternativeName>
</protein>
<evidence type="ECO:0000256" key="15">
    <source>
        <dbReference type="ARBA" id="ARBA00032605"/>
    </source>
</evidence>
<evidence type="ECO:0000256" key="5">
    <source>
        <dbReference type="ARBA" id="ARBA00013200"/>
    </source>
</evidence>
<feature type="transmembrane region" description="Helical" evidence="19">
    <location>
        <begin position="227"/>
        <end position="246"/>
    </location>
</feature>
<keyword evidence="7 19" id="KW-1003">Cell membrane</keyword>
<dbReference type="RefSeq" id="WP_189530737.1">
    <property type="nucleotide sequence ID" value="NZ_BMYX01000001.1"/>
</dbReference>
<feature type="transmembrane region" description="Helical" evidence="19">
    <location>
        <begin position="58"/>
        <end position="77"/>
    </location>
</feature>
<evidence type="ECO:0000256" key="9">
    <source>
        <dbReference type="ARBA" id="ARBA00022679"/>
    </source>
</evidence>
<feature type="transmembrane region" description="Helical" evidence="19">
    <location>
        <begin position="133"/>
        <end position="151"/>
    </location>
</feature>
<keyword evidence="11 19" id="KW-0460">Magnesium</keyword>
<evidence type="ECO:0000256" key="12">
    <source>
        <dbReference type="ARBA" id="ARBA00022989"/>
    </source>
</evidence>
<comment type="function">
    <text evidence="14 19">Joins adenosylcobinamide-GDP and alpha-ribazole to generate adenosylcobalamin (Ado-cobalamin). Also synthesizes adenosylcobalamin 5'-phosphate from adenosylcobinamide-GDP and alpha-ribazole 5'-phosphate.</text>
</comment>
<dbReference type="EMBL" id="BMYX01000001">
    <property type="protein sequence ID" value="GGY05310.1"/>
    <property type="molecule type" value="Genomic_DNA"/>
</dbReference>
<feature type="transmembrane region" description="Helical" evidence="19">
    <location>
        <begin position="178"/>
        <end position="202"/>
    </location>
</feature>
<accession>A0A918NXY5</accession>
<gene>
    <name evidence="19 20" type="primary">cobS</name>
    <name evidence="20" type="ORF">GCM10011289_04870</name>
</gene>
<dbReference type="NCBIfam" id="TIGR00317">
    <property type="entry name" value="cobS"/>
    <property type="match status" value="1"/>
</dbReference>
<evidence type="ECO:0000256" key="1">
    <source>
        <dbReference type="ARBA" id="ARBA00001946"/>
    </source>
</evidence>
<evidence type="ECO:0000256" key="18">
    <source>
        <dbReference type="ARBA" id="ARBA00049504"/>
    </source>
</evidence>
<evidence type="ECO:0000256" key="2">
    <source>
        <dbReference type="ARBA" id="ARBA00004651"/>
    </source>
</evidence>
<reference evidence="20" key="1">
    <citation type="journal article" date="2014" name="Int. J. Syst. Evol. Microbiol.">
        <title>Complete genome sequence of Corynebacterium casei LMG S-19264T (=DSM 44701T), isolated from a smear-ripened cheese.</title>
        <authorList>
            <consortium name="US DOE Joint Genome Institute (JGI-PGF)"/>
            <person name="Walter F."/>
            <person name="Albersmeier A."/>
            <person name="Kalinowski J."/>
            <person name="Ruckert C."/>
        </authorList>
    </citation>
    <scope>NUCLEOTIDE SEQUENCE</scope>
    <source>
        <strain evidence="20">KCTC 32182</strain>
    </source>
</reference>
<comment type="subcellular location">
    <subcellularLocation>
        <location evidence="2 19">Cell membrane</location>
        <topology evidence="2 19">Multi-pass membrane protein</topology>
    </subcellularLocation>
</comment>
<evidence type="ECO:0000256" key="16">
    <source>
        <dbReference type="ARBA" id="ARBA00032853"/>
    </source>
</evidence>
<keyword evidence="13 19" id="KW-0472">Membrane</keyword>
<dbReference type="GO" id="GO:0005886">
    <property type="term" value="C:plasma membrane"/>
    <property type="evidence" value="ECO:0007669"/>
    <property type="project" value="UniProtKB-SubCell"/>
</dbReference>
<dbReference type="GO" id="GO:0008818">
    <property type="term" value="F:cobalamin 5'-phosphate synthase activity"/>
    <property type="evidence" value="ECO:0007669"/>
    <property type="project" value="UniProtKB-UniRule"/>
</dbReference>
<organism evidence="20 21">
    <name type="scientific">Paludibacterium paludis</name>
    <dbReference type="NCBI Taxonomy" id="1225769"/>
    <lineage>
        <taxon>Bacteria</taxon>
        <taxon>Pseudomonadati</taxon>
        <taxon>Pseudomonadota</taxon>
        <taxon>Betaproteobacteria</taxon>
        <taxon>Neisseriales</taxon>
        <taxon>Chromobacteriaceae</taxon>
        <taxon>Paludibacterium</taxon>
    </lineage>
</organism>
<evidence type="ECO:0000256" key="4">
    <source>
        <dbReference type="ARBA" id="ARBA00010561"/>
    </source>
</evidence>
<dbReference type="GO" id="GO:0051073">
    <property type="term" value="F:adenosylcobinamide-GDP ribazoletransferase activity"/>
    <property type="evidence" value="ECO:0007669"/>
    <property type="project" value="UniProtKB-UniRule"/>
</dbReference>
<evidence type="ECO:0000256" key="6">
    <source>
        <dbReference type="ARBA" id="ARBA00015850"/>
    </source>
</evidence>
<evidence type="ECO:0000256" key="11">
    <source>
        <dbReference type="ARBA" id="ARBA00022842"/>
    </source>
</evidence>
<dbReference type="EC" id="2.7.8.26" evidence="5 19"/>
<name>A0A918NXY5_9NEIS</name>
<reference evidence="20" key="2">
    <citation type="submission" date="2020-09" db="EMBL/GenBank/DDBJ databases">
        <authorList>
            <person name="Sun Q."/>
            <person name="Kim S."/>
        </authorList>
    </citation>
    <scope>NUCLEOTIDE SEQUENCE</scope>
    <source>
        <strain evidence="20">KCTC 32182</strain>
    </source>
</reference>
<dbReference type="PANTHER" id="PTHR34148">
    <property type="entry name" value="ADENOSYLCOBINAMIDE-GDP RIBAZOLETRANSFERASE"/>
    <property type="match status" value="1"/>
</dbReference>
<evidence type="ECO:0000256" key="19">
    <source>
        <dbReference type="HAMAP-Rule" id="MF_00719"/>
    </source>
</evidence>
<keyword evidence="12 19" id="KW-1133">Transmembrane helix</keyword>
<evidence type="ECO:0000313" key="20">
    <source>
        <dbReference type="EMBL" id="GGY05310.1"/>
    </source>
</evidence>
<dbReference type="AlphaFoldDB" id="A0A918NXY5"/>
<evidence type="ECO:0000313" key="21">
    <source>
        <dbReference type="Proteomes" id="UP000645257"/>
    </source>
</evidence>
<evidence type="ECO:0000256" key="10">
    <source>
        <dbReference type="ARBA" id="ARBA00022692"/>
    </source>
</evidence>
<evidence type="ECO:0000256" key="13">
    <source>
        <dbReference type="ARBA" id="ARBA00023136"/>
    </source>
</evidence>
<comment type="cofactor">
    <cofactor evidence="1 19">
        <name>Mg(2+)</name>
        <dbReference type="ChEBI" id="CHEBI:18420"/>
    </cofactor>
</comment>
<feature type="transmembrane region" description="Helical" evidence="19">
    <location>
        <begin position="31"/>
        <end position="51"/>
    </location>
</feature>
<sequence length="247" mass="26505">MTRLILAIQFLTRLPTPQLKEFKDEWLAEAARWFAPVGLLLGALVAGAGYLSARLDPALSAWVMLAVWVILTGALHLDGMADVADALGAAHRDKTRLLAVMKDPHLGVFGVVTLILQLSGKGVLLMLAARQNLWAGLVLIPAWSRLGILYWQTLPPLAPGMAERFAWKIPFAARRIELAALLAASLLLAPALVAAPLVAWLYRRWLTARLGGITGDCLGAGVEVMELALLGVLVTASFLPGIPLSFP</sequence>
<dbReference type="Proteomes" id="UP000645257">
    <property type="component" value="Unassembled WGS sequence"/>
</dbReference>
<dbReference type="Pfam" id="PF02654">
    <property type="entry name" value="CobS"/>
    <property type="match status" value="1"/>
</dbReference>